<name>A0A245ZWG3_9SPHN</name>
<comment type="caution">
    <text evidence="1">The sequence shown here is derived from an EMBL/GenBank/DDBJ whole genome shotgun (WGS) entry which is preliminary data.</text>
</comment>
<evidence type="ECO:0000313" key="2">
    <source>
        <dbReference type="Proteomes" id="UP000197290"/>
    </source>
</evidence>
<organism evidence="1 2">
    <name type="scientific">Sphingomonas dokdonensis</name>
    <dbReference type="NCBI Taxonomy" id="344880"/>
    <lineage>
        <taxon>Bacteria</taxon>
        <taxon>Pseudomonadati</taxon>
        <taxon>Pseudomonadota</taxon>
        <taxon>Alphaproteobacteria</taxon>
        <taxon>Sphingomonadales</taxon>
        <taxon>Sphingomonadaceae</taxon>
        <taxon>Sphingomonas</taxon>
    </lineage>
</organism>
<evidence type="ECO:0000313" key="1">
    <source>
        <dbReference type="EMBL" id="OWK34083.1"/>
    </source>
</evidence>
<dbReference type="AlphaFoldDB" id="A0A245ZWG3"/>
<dbReference type="OrthoDB" id="7564977at2"/>
<gene>
    <name evidence="1" type="ORF">SPDO_09740</name>
</gene>
<sequence length="142" mass="16399">MTEAPAINFGEVIGRQPETLYVTPSKPNPWYGTWFEGDDLSVQQRTTLATREIDQSKVEIVKVYRQATSREMYWSTGYGSLPPLFEFDCPVIRREKDGFVRVVTPFGDVKRVIPLYGRLWATAPRGLRQANRHIHTHDWVAM</sequence>
<reference evidence="1 2" key="1">
    <citation type="submission" date="2017-03" db="EMBL/GenBank/DDBJ databases">
        <title>Genome sequence of Sphingomonas dokdonensis DSM 21029.</title>
        <authorList>
            <person name="Poehlein A."/>
            <person name="Wuebbeler J.H."/>
            <person name="Steinbuechel A."/>
            <person name="Daniel R."/>
        </authorList>
    </citation>
    <scope>NUCLEOTIDE SEQUENCE [LARGE SCALE GENOMIC DNA]</scope>
    <source>
        <strain evidence="1 2">DSM 21029</strain>
    </source>
</reference>
<dbReference type="EMBL" id="NBBI01000001">
    <property type="protein sequence ID" value="OWK34083.1"/>
    <property type="molecule type" value="Genomic_DNA"/>
</dbReference>
<dbReference type="RefSeq" id="WP_088366243.1">
    <property type="nucleotide sequence ID" value="NZ_NBBI01000001.1"/>
</dbReference>
<accession>A0A245ZWG3</accession>
<dbReference type="Proteomes" id="UP000197290">
    <property type="component" value="Unassembled WGS sequence"/>
</dbReference>
<proteinExistence type="predicted"/>
<keyword evidence="2" id="KW-1185">Reference proteome</keyword>
<protein>
    <submittedName>
        <fullName evidence="1">Uncharacterized protein</fullName>
    </submittedName>
</protein>